<keyword evidence="10 13" id="KW-0408">Iron</keyword>
<comment type="subcellular location">
    <subcellularLocation>
        <location evidence="3">Endoplasmic reticulum membrane</location>
        <topology evidence="3">Peripheral membrane protein</topology>
    </subcellularLocation>
    <subcellularLocation>
        <location evidence="2">Microsome membrane</location>
        <topology evidence="2">Peripheral membrane protein</topology>
    </subcellularLocation>
</comment>
<dbReference type="GO" id="GO:0005506">
    <property type="term" value="F:iron ion binding"/>
    <property type="evidence" value="ECO:0007669"/>
    <property type="project" value="InterPro"/>
</dbReference>
<dbReference type="Proteomes" id="UP001378592">
    <property type="component" value="Unassembled WGS sequence"/>
</dbReference>
<comment type="cofactor">
    <cofactor evidence="1 13">
        <name>heme</name>
        <dbReference type="ChEBI" id="CHEBI:30413"/>
    </cofactor>
</comment>
<accession>A0AAN9YXY2</accession>
<evidence type="ECO:0000256" key="11">
    <source>
        <dbReference type="ARBA" id="ARBA00023033"/>
    </source>
</evidence>
<comment type="similarity">
    <text evidence="4 14">Belongs to the cytochrome P450 family.</text>
</comment>
<dbReference type="PROSITE" id="PS00086">
    <property type="entry name" value="CYTOCHROME_P450"/>
    <property type="match status" value="1"/>
</dbReference>
<evidence type="ECO:0000256" key="1">
    <source>
        <dbReference type="ARBA" id="ARBA00001971"/>
    </source>
</evidence>
<name>A0AAN9YXY2_9ORTH</name>
<dbReference type="InterPro" id="IPR002401">
    <property type="entry name" value="Cyt_P450_E_grp-I"/>
</dbReference>
<evidence type="ECO:0000313" key="16">
    <source>
        <dbReference type="Proteomes" id="UP001378592"/>
    </source>
</evidence>
<dbReference type="PANTHER" id="PTHR24291">
    <property type="entry name" value="CYTOCHROME P450 FAMILY 4"/>
    <property type="match status" value="1"/>
</dbReference>
<reference evidence="15 16" key="1">
    <citation type="submission" date="2024-03" db="EMBL/GenBank/DDBJ databases">
        <title>The genome assembly and annotation of the cricket Gryllus longicercus Weissman &amp; Gray.</title>
        <authorList>
            <person name="Szrajer S."/>
            <person name="Gray D."/>
            <person name="Ylla G."/>
        </authorList>
    </citation>
    <scope>NUCLEOTIDE SEQUENCE [LARGE SCALE GENOMIC DNA]</scope>
    <source>
        <strain evidence="15">DAG 2021-001</strain>
        <tissue evidence="15">Whole body minus gut</tissue>
    </source>
</reference>
<proteinExistence type="inferred from homology"/>
<dbReference type="GO" id="GO:0020037">
    <property type="term" value="F:heme binding"/>
    <property type="evidence" value="ECO:0007669"/>
    <property type="project" value="InterPro"/>
</dbReference>
<evidence type="ECO:0000256" key="6">
    <source>
        <dbReference type="ARBA" id="ARBA00022723"/>
    </source>
</evidence>
<evidence type="ECO:0000256" key="9">
    <source>
        <dbReference type="ARBA" id="ARBA00023002"/>
    </source>
</evidence>
<keyword evidence="16" id="KW-1185">Reference proteome</keyword>
<dbReference type="GO" id="GO:0004497">
    <property type="term" value="F:monooxygenase activity"/>
    <property type="evidence" value="ECO:0007669"/>
    <property type="project" value="UniProtKB-KW"/>
</dbReference>
<dbReference type="InterPro" id="IPR036396">
    <property type="entry name" value="Cyt_P450_sf"/>
</dbReference>
<evidence type="ECO:0000256" key="4">
    <source>
        <dbReference type="ARBA" id="ARBA00010617"/>
    </source>
</evidence>
<sequence length="521" mass="60290">MAEVTTVHTIISLLRDLVTLILSPVLALWKFITWRIRYVYLGEKLPGPKCWPFIGGVLNIPSFTTRGVTEFFLGITQEFAFKKYPARMFIGPLLFVYTSSPKDNEMILSGYKFIHKGLLYKFFHPWLATGLLTSTGEKWRTRRKALTPAFHFKIIDQFVPVFNSCSDVFVQQMRARVGAKGFDVWEDVKLLTLDVICETAMGFKINAQIDSNSEYVTALNELLALTVLRMMKPWLFFDWIYWLTPSGRQYKKCLPILHNTTDRMIRERRKELLLLEKEGGTLDADELGRRRRLVFLDLLILMARDGSLSDMDIREEVDTFLFEGHDTTSSGIAFAIFLLSKHPDVQEKIYEELESIFDTSKPISPTISELSELKYVEMVIKESLRLYPPVIMILRSIQQEVVLPETKVVMPEGANMLISPYAMHHNPNVYPDPEKFDPDRFSADECARRHPYAYLPFSAGPRNCIGQRFAMLEMKNVIAKLVWNFRVLPEPGFEPSLVWEVILKSQNGLFVRLEERQRESN</sequence>
<dbReference type="PRINTS" id="PR00385">
    <property type="entry name" value="P450"/>
</dbReference>
<keyword evidence="6 13" id="KW-0479">Metal-binding</keyword>
<dbReference type="Pfam" id="PF00067">
    <property type="entry name" value="p450"/>
    <property type="match status" value="1"/>
</dbReference>
<keyword evidence="11 14" id="KW-0503">Monooxygenase</keyword>
<dbReference type="InterPro" id="IPR001128">
    <property type="entry name" value="Cyt_P450"/>
</dbReference>
<dbReference type="EMBL" id="JAZDUA010000364">
    <property type="protein sequence ID" value="KAK7793717.1"/>
    <property type="molecule type" value="Genomic_DNA"/>
</dbReference>
<keyword evidence="5 13" id="KW-0349">Heme</keyword>
<evidence type="ECO:0000256" key="7">
    <source>
        <dbReference type="ARBA" id="ARBA00022824"/>
    </source>
</evidence>
<organism evidence="15 16">
    <name type="scientific">Gryllus longicercus</name>
    <dbReference type="NCBI Taxonomy" id="2509291"/>
    <lineage>
        <taxon>Eukaryota</taxon>
        <taxon>Metazoa</taxon>
        <taxon>Ecdysozoa</taxon>
        <taxon>Arthropoda</taxon>
        <taxon>Hexapoda</taxon>
        <taxon>Insecta</taxon>
        <taxon>Pterygota</taxon>
        <taxon>Neoptera</taxon>
        <taxon>Polyneoptera</taxon>
        <taxon>Orthoptera</taxon>
        <taxon>Ensifera</taxon>
        <taxon>Gryllidea</taxon>
        <taxon>Grylloidea</taxon>
        <taxon>Gryllidae</taxon>
        <taxon>Gryllinae</taxon>
        <taxon>Gryllus</taxon>
    </lineage>
</organism>
<dbReference type="Gene3D" id="1.10.630.10">
    <property type="entry name" value="Cytochrome P450"/>
    <property type="match status" value="1"/>
</dbReference>
<evidence type="ECO:0000256" key="13">
    <source>
        <dbReference type="PIRSR" id="PIRSR602401-1"/>
    </source>
</evidence>
<evidence type="ECO:0000313" key="15">
    <source>
        <dbReference type="EMBL" id="KAK7793717.1"/>
    </source>
</evidence>
<dbReference type="PANTHER" id="PTHR24291:SF189">
    <property type="entry name" value="CYTOCHROME P450 4C3-RELATED"/>
    <property type="match status" value="1"/>
</dbReference>
<evidence type="ECO:0000256" key="2">
    <source>
        <dbReference type="ARBA" id="ARBA00004174"/>
    </source>
</evidence>
<dbReference type="SUPFAM" id="SSF48264">
    <property type="entry name" value="Cytochrome P450"/>
    <property type="match status" value="1"/>
</dbReference>
<dbReference type="GO" id="GO:0016705">
    <property type="term" value="F:oxidoreductase activity, acting on paired donors, with incorporation or reduction of molecular oxygen"/>
    <property type="evidence" value="ECO:0007669"/>
    <property type="project" value="InterPro"/>
</dbReference>
<evidence type="ECO:0000256" key="5">
    <source>
        <dbReference type="ARBA" id="ARBA00022617"/>
    </source>
</evidence>
<dbReference type="CDD" id="cd20628">
    <property type="entry name" value="CYP4"/>
    <property type="match status" value="1"/>
</dbReference>
<dbReference type="AlphaFoldDB" id="A0AAN9YXY2"/>
<evidence type="ECO:0000256" key="10">
    <source>
        <dbReference type="ARBA" id="ARBA00023004"/>
    </source>
</evidence>
<keyword evidence="8" id="KW-0492">Microsome</keyword>
<feature type="binding site" description="axial binding residue" evidence="13">
    <location>
        <position position="464"/>
    </location>
    <ligand>
        <name>heme</name>
        <dbReference type="ChEBI" id="CHEBI:30413"/>
    </ligand>
    <ligandPart>
        <name>Fe</name>
        <dbReference type="ChEBI" id="CHEBI:18248"/>
    </ligandPart>
</feature>
<keyword evidence="9 14" id="KW-0560">Oxidoreductase</keyword>
<evidence type="ECO:0000256" key="14">
    <source>
        <dbReference type="RuleBase" id="RU000461"/>
    </source>
</evidence>
<dbReference type="PRINTS" id="PR00463">
    <property type="entry name" value="EP450I"/>
</dbReference>
<dbReference type="InterPro" id="IPR017972">
    <property type="entry name" value="Cyt_P450_CS"/>
</dbReference>
<gene>
    <name evidence="15" type="ORF">R5R35_007873</name>
</gene>
<keyword evidence="7" id="KW-0256">Endoplasmic reticulum</keyword>
<evidence type="ECO:0000256" key="3">
    <source>
        <dbReference type="ARBA" id="ARBA00004406"/>
    </source>
</evidence>
<comment type="caution">
    <text evidence="15">The sequence shown here is derived from an EMBL/GenBank/DDBJ whole genome shotgun (WGS) entry which is preliminary data.</text>
</comment>
<evidence type="ECO:0000256" key="8">
    <source>
        <dbReference type="ARBA" id="ARBA00022848"/>
    </source>
</evidence>
<evidence type="ECO:0000256" key="12">
    <source>
        <dbReference type="ARBA" id="ARBA00023136"/>
    </source>
</evidence>
<dbReference type="GO" id="GO:0005789">
    <property type="term" value="C:endoplasmic reticulum membrane"/>
    <property type="evidence" value="ECO:0007669"/>
    <property type="project" value="UniProtKB-SubCell"/>
</dbReference>
<protein>
    <recommendedName>
        <fullName evidence="17">Cytochrome P450</fullName>
    </recommendedName>
</protein>
<dbReference type="InterPro" id="IPR050196">
    <property type="entry name" value="Cytochrome_P450_Monoox"/>
</dbReference>
<evidence type="ECO:0008006" key="17">
    <source>
        <dbReference type="Google" id="ProtNLM"/>
    </source>
</evidence>
<keyword evidence="12" id="KW-0472">Membrane</keyword>